<evidence type="ECO:0000313" key="8">
    <source>
        <dbReference type="EMBL" id="MBD7956714.1"/>
    </source>
</evidence>
<sequence>MSGVTSFALAVVLGGGFAVGIGLVVMRMPRWGAPRLADRIAPYLRDAADPLGLTPLAVPALHLSGAWRAWRDRIIAAAGGSAVIERRIRQAGSGTDAARFRGRQLAWALGGLLVGALAVVGLAVAGRFWAGSVLLPPIAAVAGAALCDLRLTRAARARVTRVQEELPTVLEFLSLCLAAGESVLDALRRVGDVGSGELPGELRRVVVAVGTGAALPDALTTLARELEIPALTRSIDHLVAALDRGAPLAQVLQAQATDTREDAKRLLIEQAGRKEILMLLPLVFLILPLSVLFAIFPGVFMLRIGFG</sequence>
<reference evidence="8 9" key="1">
    <citation type="submission" date="2020-08" db="EMBL/GenBank/DDBJ databases">
        <title>A Genomic Blueprint of the Chicken Gut Microbiome.</title>
        <authorList>
            <person name="Gilroy R."/>
            <person name="Ravi A."/>
            <person name="Getino M."/>
            <person name="Pursley I."/>
            <person name="Horton D.L."/>
            <person name="Alikhan N.-F."/>
            <person name="Baker D."/>
            <person name="Gharbi K."/>
            <person name="Hall N."/>
            <person name="Watson M."/>
            <person name="Adriaenssens E.M."/>
            <person name="Foster-Nyarko E."/>
            <person name="Jarju S."/>
            <person name="Secka A."/>
            <person name="Antonio M."/>
            <person name="Oren A."/>
            <person name="Chaudhuri R."/>
            <person name="La Ragione R.M."/>
            <person name="Hildebrand F."/>
            <person name="Pallen M.J."/>
        </authorList>
    </citation>
    <scope>NUCLEOTIDE SEQUENCE [LARGE SCALE GENOMIC DNA]</scope>
    <source>
        <strain evidence="8 9">Sa4CUA7</strain>
    </source>
</reference>
<evidence type="ECO:0000256" key="3">
    <source>
        <dbReference type="ARBA" id="ARBA00022692"/>
    </source>
</evidence>
<keyword evidence="2" id="KW-1003">Cell membrane</keyword>
<accession>A0ABR8S0X6</accession>
<organism evidence="8 9">
    <name type="scientific">Microbacterium pullorum</name>
    <dbReference type="NCBI Taxonomy" id="2762236"/>
    <lineage>
        <taxon>Bacteria</taxon>
        <taxon>Bacillati</taxon>
        <taxon>Actinomycetota</taxon>
        <taxon>Actinomycetes</taxon>
        <taxon>Micrococcales</taxon>
        <taxon>Microbacteriaceae</taxon>
        <taxon>Microbacterium</taxon>
    </lineage>
</organism>
<feature type="transmembrane region" description="Helical" evidence="6">
    <location>
        <begin position="105"/>
        <end position="128"/>
    </location>
</feature>
<feature type="transmembrane region" description="Helical" evidence="6">
    <location>
        <begin position="276"/>
        <end position="302"/>
    </location>
</feature>
<feature type="transmembrane region" description="Helical" evidence="6">
    <location>
        <begin position="134"/>
        <end position="151"/>
    </location>
</feature>
<dbReference type="Proteomes" id="UP000648352">
    <property type="component" value="Unassembled WGS sequence"/>
</dbReference>
<feature type="domain" description="Type II secretion system protein GspF" evidence="7">
    <location>
        <begin position="170"/>
        <end position="294"/>
    </location>
</feature>
<feature type="transmembrane region" description="Helical" evidence="6">
    <location>
        <begin position="6"/>
        <end position="26"/>
    </location>
</feature>
<evidence type="ECO:0000259" key="7">
    <source>
        <dbReference type="Pfam" id="PF00482"/>
    </source>
</evidence>
<evidence type="ECO:0000256" key="6">
    <source>
        <dbReference type="SAM" id="Phobius"/>
    </source>
</evidence>
<comment type="caution">
    <text evidence="8">The sequence shown here is derived from an EMBL/GenBank/DDBJ whole genome shotgun (WGS) entry which is preliminary data.</text>
</comment>
<gene>
    <name evidence="8" type="ORF">H9651_03610</name>
</gene>
<dbReference type="RefSeq" id="WP_191717734.1">
    <property type="nucleotide sequence ID" value="NZ_JACSQP010000002.1"/>
</dbReference>
<evidence type="ECO:0000256" key="1">
    <source>
        <dbReference type="ARBA" id="ARBA00004651"/>
    </source>
</evidence>
<evidence type="ECO:0000256" key="4">
    <source>
        <dbReference type="ARBA" id="ARBA00022989"/>
    </source>
</evidence>
<dbReference type="Pfam" id="PF00482">
    <property type="entry name" value="T2SSF"/>
    <property type="match status" value="1"/>
</dbReference>
<name>A0ABR8S0X6_9MICO</name>
<proteinExistence type="predicted"/>
<dbReference type="PANTHER" id="PTHR35007">
    <property type="entry name" value="INTEGRAL MEMBRANE PROTEIN-RELATED"/>
    <property type="match status" value="1"/>
</dbReference>
<dbReference type="EMBL" id="JACSQP010000002">
    <property type="protein sequence ID" value="MBD7956714.1"/>
    <property type="molecule type" value="Genomic_DNA"/>
</dbReference>
<keyword evidence="3 6" id="KW-0812">Transmembrane</keyword>
<evidence type="ECO:0000256" key="5">
    <source>
        <dbReference type="ARBA" id="ARBA00023136"/>
    </source>
</evidence>
<dbReference type="InterPro" id="IPR018076">
    <property type="entry name" value="T2SS_GspF_dom"/>
</dbReference>
<dbReference type="PANTHER" id="PTHR35007:SF2">
    <property type="entry name" value="PILUS ASSEMBLE PROTEIN"/>
    <property type="match status" value="1"/>
</dbReference>
<keyword evidence="9" id="KW-1185">Reference proteome</keyword>
<comment type="subcellular location">
    <subcellularLocation>
        <location evidence="1">Cell membrane</location>
        <topology evidence="1">Multi-pass membrane protein</topology>
    </subcellularLocation>
</comment>
<evidence type="ECO:0000313" key="9">
    <source>
        <dbReference type="Proteomes" id="UP000648352"/>
    </source>
</evidence>
<evidence type="ECO:0000256" key="2">
    <source>
        <dbReference type="ARBA" id="ARBA00022475"/>
    </source>
</evidence>
<keyword evidence="5 6" id="KW-0472">Membrane</keyword>
<protein>
    <submittedName>
        <fullName evidence="8">Type II secretion system F family protein</fullName>
    </submittedName>
</protein>
<keyword evidence="4 6" id="KW-1133">Transmembrane helix</keyword>